<feature type="transmembrane region" description="Helical" evidence="1">
    <location>
        <begin position="110"/>
        <end position="134"/>
    </location>
</feature>
<feature type="transmembrane region" description="Helical" evidence="1">
    <location>
        <begin position="16"/>
        <end position="36"/>
    </location>
</feature>
<dbReference type="PROSITE" id="PS50887">
    <property type="entry name" value="GGDEF"/>
    <property type="match status" value="1"/>
</dbReference>
<dbReference type="OrthoDB" id="9814202at2"/>
<dbReference type="Pfam" id="PF00990">
    <property type="entry name" value="GGDEF"/>
    <property type="match status" value="1"/>
</dbReference>
<dbReference type="SUPFAM" id="SSF55073">
    <property type="entry name" value="Nucleotide cyclase"/>
    <property type="match status" value="1"/>
</dbReference>
<dbReference type="SUPFAM" id="SSF141868">
    <property type="entry name" value="EAL domain-like"/>
    <property type="match status" value="1"/>
</dbReference>
<dbReference type="EMBL" id="JOKJ01000005">
    <property type="protein sequence ID" value="KEQ09889.1"/>
    <property type="molecule type" value="Genomic_DNA"/>
</dbReference>
<evidence type="ECO:0000313" key="6">
    <source>
        <dbReference type="EMBL" id="KEQ09889.1"/>
    </source>
</evidence>
<proteinExistence type="predicted"/>
<feature type="domain" description="MHYT" evidence="5">
    <location>
        <begin position="12"/>
        <end position="199"/>
    </location>
</feature>
<dbReference type="InterPro" id="IPR043128">
    <property type="entry name" value="Rev_trsase/Diguanyl_cyclase"/>
</dbReference>
<dbReference type="Gene3D" id="3.20.20.450">
    <property type="entry name" value="EAL domain"/>
    <property type="match status" value="1"/>
</dbReference>
<feature type="transmembrane region" description="Helical" evidence="1">
    <location>
        <begin position="216"/>
        <end position="237"/>
    </location>
</feature>
<dbReference type="SMART" id="SM00267">
    <property type="entry name" value="GGDEF"/>
    <property type="match status" value="1"/>
</dbReference>
<comment type="caution">
    <text evidence="6">The sequence shown here is derived from an EMBL/GenBank/DDBJ whole genome shotgun (WGS) entry which is preliminary data.</text>
</comment>
<dbReference type="NCBIfam" id="TIGR00254">
    <property type="entry name" value="GGDEF"/>
    <property type="match status" value="1"/>
</dbReference>
<feature type="transmembrane region" description="Helical" evidence="1">
    <location>
        <begin position="146"/>
        <end position="163"/>
    </location>
</feature>
<dbReference type="InterPro" id="IPR005330">
    <property type="entry name" value="MHYT_dom"/>
</dbReference>
<name>A0A922P2G9_9HYPH</name>
<dbReference type="InterPro" id="IPR000160">
    <property type="entry name" value="GGDEF_dom"/>
</dbReference>
<accession>A0A922P2G9</accession>
<dbReference type="CDD" id="cd01949">
    <property type="entry name" value="GGDEF"/>
    <property type="match status" value="1"/>
</dbReference>
<dbReference type="Pfam" id="PF00563">
    <property type="entry name" value="EAL"/>
    <property type="match status" value="1"/>
</dbReference>
<evidence type="ECO:0000259" key="4">
    <source>
        <dbReference type="PROSITE" id="PS50887"/>
    </source>
</evidence>
<feature type="transmembrane region" description="Helical" evidence="1">
    <location>
        <begin position="48"/>
        <end position="72"/>
    </location>
</feature>
<evidence type="ECO:0000259" key="3">
    <source>
        <dbReference type="PROSITE" id="PS50883"/>
    </source>
</evidence>
<dbReference type="PANTHER" id="PTHR44757">
    <property type="entry name" value="DIGUANYLATE CYCLASE DGCP"/>
    <property type="match status" value="1"/>
</dbReference>
<keyword evidence="1" id="KW-1133">Transmembrane helix</keyword>
<dbReference type="SMART" id="SM00052">
    <property type="entry name" value="EAL"/>
    <property type="match status" value="1"/>
</dbReference>
<keyword evidence="1" id="KW-0472">Membrane</keyword>
<dbReference type="RefSeq" id="WP_037162084.1">
    <property type="nucleotide sequence ID" value="NZ_CAJXID010000029.1"/>
</dbReference>
<evidence type="ECO:0000256" key="1">
    <source>
        <dbReference type="PROSITE-ProRule" id="PRU00244"/>
    </source>
</evidence>
<protein>
    <submittedName>
        <fullName evidence="6">Diguanylate cyclase</fullName>
    </submittedName>
</protein>
<dbReference type="PROSITE" id="PS50924">
    <property type="entry name" value="MHYT"/>
    <property type="match status" value="1"/>
</dbReference>
<dbReference type="AlphaFoldDB" id="A0A922P2G9"/>
<dbReference type="PROSITE" id="PS50883">
    <property type="entry name" value="EAL"/>
    <property type="match status" value="1"/>
</dbReference>
<evidence type="ECO:0000313" key="7">
    <source>
        <dbReference type="Proteomes" id="UP000052167"/>
    </source>
</evidence>
<evidence type="ECO:0000256" key="2">
    <source>
        <dbReference type="SAM" id="MobiDB-lite"/>
    </source>
</evidence>
<feature type="domain" description="GGDEF" evidence="4">
    <location>
        <begin position="283"/>
        <end position="415"/>
    </location>
</feature>
<dbReference type="Gene3D" id="3.30.70.270">
    <property type="match status" value="1"/>
</dbReference>
<reference evidence="6 7" key="1">
    <citation type="submission" date="2014-06" db="EMBL/GenBank/DDBJ databases">
        <title>Rhizobium pelagicum/R2-400B4.</title>
        <authorList>
            <person name="Kimes N.E."/>
            <person name="Lopez-Perez M."/>
        </authorList>
    </citation>
    <scope>NUCLEOTIDE SEQUENCE [LARGE SCALE GENOMIC DNA]</scope>
    <source>
        <strain evidence="6 7">R2-400B4</strain>
    </source>
</reference>
<dbReference type="InterPro" id="IPR001633">
    <property type="entry name" value="EAL_dom"/>
</dbReference>
<dbReference type="CDD" id="cd01948">
    <property type="entry name" value="EAL"/>
    <property type="match status" value="1"/>
</dbReference>
<dbReference type="InterPro" id="IPR029787">
    <property type="entry name" value="Nucleotide_cyclase"/>
</dbReference>
<dbReference type="Pfam" id="PF03707">
    <property type="entry name" value="MHYT"/>
    <property type="match status" value="2"/>
</dbReference>
<keyword evidence="7" id="KW-1185">Reference proteome</keyword>
<dbReference type="PANTHER" id="PTHR44757:SF2">
    <property type="entry name" value="BIOFILM ARCHITECTURE MAINTENANCE PROTEIN MBAA"/>
    <property type="match status" value="1"/>
</dbReference>
<keyword evidence="1" id="KW-0812">Transmembrane</keyword>
<feature type="transmembrane region" description="Helical" evidence="1">
    <location>
        <begin position="84"/>
        <end position="103"/>
    </location>
</feature>
<organism evidence="6 7">
    <name type="scientific">Pseudorhizobium pelagicum</name>
    <dbReference type="NCBI Taxonomy" id="1509405"/>
    <lineage>
        <taxon>Bacteria</taxon>
        <taxon>Pseudomonadati</taxon>
        <taxon>Pseudomonadota</taxon>
        <taxon>Alphaproteobacteria</taxon>
        <taxon>Hyphomicrobiales</taxon>
        <taxon>Rhizobiaceae</taxon>
        <taxon>Rhizobium/Agrobacterium group</taxon>
        <taxon>Pseudorhizobium</taxon>
    </lineage>
</organism>
<sequence>MSRLFTCIFVDHDLRYVAAAVLVCALGAALTVRLFSRVRRAHGLEKGLRLFMAGFIGGTATWGTHFLAMLGYTSGGMAGYEPGLTLLSLGVAIAAVTTGLGVAAYGGRSLLLEAGGVVLGLGIVAMHYLGMAAYEIQGIIIWDWRYVAASLIAGAAFGGLATNRVGRPIGPFCHYGATVALILAIASAHFLGMAAIEVVLDRGLAIPDAILPPSVLGLGVLGVMLVLLAVAAATYLIDSTTMNDAVERYRHLSLHDPLTGLPNRTSFAEELGLVASRSTDGNARIAVLSFDLDRFKEVNDVHGHAAGDAVLRELGERLAGVTGEGEFIARVGGDEFIALTRRYYVKADASRYAQRIINEICRPIEWQGNSLSVGTSVGIAVLDDDTSLDDLLAQADVAMYRAKGSGSNSVCFYDASMDLAVRERNVLAMDMRAGLRSGQFQLFYQRQNNTFTEEVVGFEALLRWNHPVRGLVPPLDFIPIAESSGFIIDLGEWVLREACREAASWRNPLPIAVNVATQQLSDRNFPTLVQRVLQETGLDPSRLELEITETGIIADHQRALQTIRHLKSLGVRIAMDDYGTGYSSLSMLLTFPFDKIKIDRQFVDGVATSSQSAAIVRSTLILAESLGIPVLAEGVETDEHIKFLKEEGCVQVQGFFFGKPGPREGIESIVNGQPESRRKSPGSRVA</sequence>
<dbReference type="InterPro" id="IPR052155">
    <property type="entry name" value="Biofilm_reg_signaling"/>
</dbReference>
<feature type="domain" description="EAL" evidence="3">
    <location>
        <begin position="424"/>
        <end position="674"/>
    </location>
</feature>
<evidence type="ECO:0000259" key="5">
    <source>
        <dbReference type="PROSITE" id="PS50924"/>
    </source>
</evidence>
<dbReference type="GO" id="GO:0016020">
    <property type="term" value="C:membrane"/>
    <property type="evidence" value="ECO:0007669"/>
    <property type="project" value="UniProtKB-UniRule"/>
</dbReference>
<gene>
    <name evidence="6" type="ORF">GV68_21310</name>
</gene>
<dbReference type="Proteomes" id="UP000052167">
    <property type="component" value="Unassembled WGS sequence"/>
</dbReference>
<dbReference type="InterPro" id="IPR035919">
    <property type="entry name" value="EAL_sf"/>
</dbReference>
<feature type="region of interest" description="Disordered" evidence="2">
    <location>
        <begin position="663"/>
        <end position="686"/>
    </location>
</feature>
<feature type="transmembrane region" description="Helical" evidence="1">
    <location>
        <begin position="175"/>
        <end position="196"/>
    </location>
</feature>